<feature type="region of interest" description="Disordered" evidence="1">
    <location>
        <begin position="228"/>
        <end position="312"/>
    </location>
</feature>
<evidence type="ECO:0008006" key="4">
    <source>
        <dbReference type="Google" id="ProtNLM"/>
    </source>
</evidence>
<dbReference type="Proteomes" id="UP000596742">
    <property type="component" value="Unassembled WGS sequence"/>
</dbReference>
<keyword evidence="3" id="KW-1185">Reference proteome</keyword>
<comment type="caution">
    <text evidence="2">The sequence shown here is derived from an EMBL/GenBank/DDBJ whole genome shotgun (WGS) entry which is preliminary data.</text>
</comment>
<gene>
    <name evidence="2" type="ORF">MGAL_10B081471</name>
</gene>
<dbReference type="EMBL" id="UYJE01007248">
    <property type="protein sequence ID" value="VDI52987.1"/>
    <property type="molecule type" value="Genomic_DNA"/>
</dbReference>
<protein>
    <recommendedName>
        <fullName evidence="4">Retrotransposon gag domain-containing protein</fullName>
    </recommendedName>
</protein>
<dbReference type="PANTHER" id="PTHR19963">
    <property type="entry name" value="CCHC-TYPE DOMAIN-CONTAINING PROTEIN"/>
    <property type="match status" value="1"/>
</dbReference>
<dbReference type="AlphaFoldDB" id="A0A8B6FUB8"/>
<evidence type="ECO:0000313" key="3">
    <source>
        <dbReference type="Proteomes" id="UP000596742"/>
    </source>
</evidence>
<evidence type="ECO:0000256" key="1">
    <source>
        <dbReference type="SAM" id="MobiDB-lite"/>
    </source>
</evidence>
<organism evidence="2 3">
    <name type="scientific">Mytilus galloprovincialis</name>
    <name type="common">Mediterranean mussel</name>
    <dbReference type="NCBI Taxonomy" id="29158"/>
    <lineage>
        <taxon>Eukaryota</taxon>
        <taxon>Metazoa</taxon>
        <taxon>Spiralia</taxon>
        <taxon>Lophotrochozoa</taxon>
        <taxon>Mollusca</taxon>
        <taxon>Bivalvia</taxon>
        <taxon>Autobranchia</taxon>
        <taxon>Pteriomorphia</taxon>
        <taxon>Mytilida</taxon>
        <taxon>Mytiloidea</taxon>
        <taxon>Mytilidae</taxon>
        <taxon>Mytilinae</taxon>
        <taxon>Mytilus</taxon>
    </lineage>
</organism>
<accession>A0A8B6FUB8</accession>
<feature type="compositionally biased region" description="Low complexity" evidence="1">
    <location>
        <begin position="229"/>
        <end position="289"/>
    </location>
</feature>
<reference evidence="2" key="1">
    <citation type="submission" date="2018-11" db="EMBL/GenBank/DDBJ databases">
        <authorList>
            <person name="Alioto T."/>
            <person name="Alioto T."/>
        </authorList>
    </citation>
    <scope>NUCLEOTIDE SEQUENCE</scope>
</reference>
<evidence type="ECO:0000313" key="2">
    <source>
        <dbReference type="EMBL" id="VDI52987.1"/>
    </source>
</evidence>
<dbReference type="PANTHER" id="PTHR19963:SF30">
    <property type="entry name" value="ENDONUCLEASE_EXONUCLEASE_PHOSPHATASE DOMAIN-CONTAINING PROTEIN"/>
    <property type="match status" value="1"/>
</dbReference>
<proteinExistence type="predicted"/>
<dbReference type="OrthoDB" id="6091153at2759"/>
<name>A0A8B6FUB8_MYTGA</name>
<sequence length="312" mass="35682">MKPQPYDGTDDIEEYLSQFQILAEVNGWNYNTMSLCLASSLKGGARAILNELNEFKRRDFDSLVDALHNKFGSVHRSEIFRAQLQTRVRKDNESLSVLSQDIKKMTRCAYPGAPSSVTDILALDQFIDALHDPEMRLRIREARPKNINEAEVLAVRFETFKQADNRRCKNLIGSNETKAVFPVGADTPNQADELPQLENKEGNELKELLGDMTKKISNLSQEIKTIKGNNNNFQNQGRPQQQNQNSYNNNQNRGNNWYNNRNNQNFNRNNSQRDNNYQNSNQGQGNYSSRTHLMGQRSTTAKWPSTVGYIIS</sequence>